<evidence type="ECO:0000259" key="3">
    <source>
        <dbReference type="Pfam" id="PF20434"/>
    </source>
</evidence>
<feature type="domain" description="BD-FAE-like" evidence="3">
    <location>
        <begin position="39"/>
        <end position="260"/>
    </location>
</feature>
<sequence length="352" mass="36582">MTAAVLSPAASARTADIVRVSKDLAYAPAQPAGSQGHLLDLYVPASPAPVPLVIFTSGSGWMADSGRRGADTVAAQLNSHGYAVAGVAVRSSGQARFPAQLYDIKAAVRWLRANAGTYHLDPRRIAIMGDSSGGWVTTMAAVTGDIPWLEGDVGVRGPSSAVQAAIPFYAPTDFLAMDAHMPDNCAVFNAAFGLTDCHSDPRSPESRLLGCAITACPGRVAAASPLSYIGGRPAPPFLLLHGEPDAFVPYHQSRLLFDALAAAGGAVRLISFPGAGHGTAFRMLTDDATRAGAREESAGNGHSTPARPVTPTWETITAFLDRRLGHHSSSAAGPVRRQVVSPEVSRNTVSVV</sequence>
<evidence type="ECO:0000256" key="1">
    <source>
        <dbReference type="ARBA" id="ARBA00022801"/>
    </source>
</evidence>
<feature type="region of interest" description="Disordered" evidence="2">
    <location>
        <begin position="327"/>
        <end position="352"/>
    </location>
</feature>
<dbReference type="InterPro" id="IPR050300">
    <property type="entry name" value="GDXG_lipolytic_enzyme"/>
</dbReference>
<dbReference type="SUPFAM" id="SSF53474">
    <property type="entry name" value="alpha/beta-Hydrolases"/>
    <property type="match status" value="1"/>
</dbReference>
<organism evidence="4 5">
    <name type="scientific">Streptomyces pyxinicus</name>
    <dbReference type="NCBI Taxonomy" id="2970331"/>
    <lineage>
        <taxon>Bacteria</taxon>
        <taxon>Bacillati</taxon>
        <taxon>Actinomycetota</taxon>
        <taxon>Actinomycetes</taxon>
        <taxon>Kitasatosporales</taxon>
        <taxon>Streptomycetaceae</taxon>
        <taxon>Streptomyces</taxon>
    </lineage>
</organism>
<name>A0ABT2B1E0_9ACTN</name>
<dbReference type="GO" id="GO:0016787">
    <property type="term" value="F:hydrolase activity"/>
    <property type="evidence" value="ECO:0007669"/>
    <property type="project" value="UniProtKB-KW"/>
</dbReference>
<dbReference type="Proteomes" id="UP001205612">
    <property type="component" value="Unassembled WGS sequence"/>
</dbReference>
<gene>
    <name evidence="4" type="ORF">NX794_13635</name>
</gene>
<reference evidence="4 5" key="1">
    <citation type="submission" date="2022-08" db="EMBL/GenBank/DDBJ databases">
        <authorList>
            <person name="Somphong A."/>
            <person name="Phongsopitanun W."/>
        </authorList>
    </citation>
    <scope>NUCLEOTIDE SEQUENCE [LARGE SCALE GENOMIC DNA]</scope>
    <source>
        <strain evidence="4 5">LP11</strain>
    </source>
</reference>
<keyword evidence="1 4" id="KW-0378">Hydrolase</keyword>
<feature type="region of interest" description="Disordered" evidence="2">
    <location>
        <begin position="290"/>
        <end position="309"/>
    </location>
</feature>
<dbReference type="Pfam" id="PF20434">
    <property type="entry name" value="BD-FAE"/>
    <property type="match status" value="1"/>
</dbReference>
<protein>
    <submittedName>
        <fullName evidence="4">Alpha/beta hydrolase</fullName>
    </submittedName>
</protein>
<evidence type="ECO:0000256" key="2">
    <source>
        <dbReference type="SAM" id="MobiDB-lite"/>
    </source>
</evidence>
<comment type="caution">
    <text evidence="4">The sequence shown here is derived from an EMBL/GenBank/DDBJ whole genome shotgun (WGS) entry which is preliminary data.</text>
</comment>
<dbReference type="RefSeq" id="WP_258778754.1">
    <property type="nucleotide sequence ID" value="NZ_JANUGP010000008.1"/>
</dbReference>
<evidence type="ECO:0000313" key="5">
    <source>
        <dbReference type="Proteomes" id="UP001205612"/>
    </source>
</evidence>
<dbReference type="InterPro" id="IPR029058">
    <property type="entry name" value="AB_hydrolase_fold"/>
</dbReference>
<dbReference type="InterPro" id="IPR049492">
    <property type="entry name" value="BD-FAE-like_dom"/>
</dbReference>
<dbReference type="Gene3D" id="3.40.50.1820">
    <property type="entry name" value="alpha/beta hydrolase"/>
    <property type="match status" value="1"/>
</dbReference>
<dbReference type="PANTHER" id="PTHR48081:SF13">
    <property type="entry name" value="ALPHA_BETA HYDROLASE"/>
    <property type="match status" value="1"/>
</dbReference>
<dbReference type="EMBL" id="JANUGP010000008">
    <property type="protein sequence ID" value="MCS0602240.1"/>
    <property type="molecule type" value="Genomic_DNA"/>
</dbReference>
<evidence type="ECO:0000313" key="4">
    <source>
        <dbReference type="EMBL" id="MCS0602240.1"/>
    </source>
</evidence>
<keyword evidence="5" id="KW-1185">Reference proteome</keyword>
<dbReference type="PANTHER" id="PTHR48081">
    <property type="entry name" value="AB HYDROLASE SUPERFAMILY PROTEIN C4A8.06C"/>
    <property type="match status" value="1"/>
</dbReference>
<accession>A0ABT2B1E0</accession>
<proteinExistence type="predicted"/>